<dbReference type="PANTHER" id="PTHR44167:SF24">
    <property type="entry name" value="SERINE_THREONINE-PROTEIN KINASE CHK2"/>
    <property type="match status" value="1"/>
</dbReference>
<evidence type="ECO:0000256" key="6">
    <source>
        <dbReference type="PROSITE-ProRule" id="PRU00433"/>
    </source>
</evidence>
<feature type="compositionally biased region" description="Low complexity" evidence="8">
    <location>
        <begin position="453"/>
        <end position="465"/>
    </location>
</feature>
<evidence type="ECO:0000259" key="10">
    <source>
        <dbReference type="PROSITE" id="PS50011"/>
    </source>
</evidence>
<dbReference type="PROSITE" id="PS00107">
    <property type="entry name" value="PROTEIN_KINASE_ATP"/>
    <property type="match status" value="1"/>
</dbReference>
<feature type="region of interest" description="Disordered" evidence="8">
    <location>
        <begin position="453"/>
        <end position="526"/>
    </location>
</feature>
<feature type="domain" description="Protein kinase" evidence="10">
    <location>
        <begin position="46"/>
        <end position="302"/>
    </location>
</feature>
<dbReference type="InterPro" id="IPR008271">
    <property type="entry name" value="Ser/Thr_kinase_AS"/>
</dbReference>
<dbReference type="InterPro" id="IPR000719">
    <property type="entry name" value="Prot_kinase_dom"/>
</dbReference>
<reference evidence="12 13" key="1">
    <citation type="journal article" date="2019" name="ISME J.">
        <title>Insights into ecological role of a new deltaproteobacterial order Candidatus Acidulodesulfobacterales by metagenomics and metatranscriptomics.</title>
        <authorList>
            <person name="Tan S."/>
            <person name="Liu J."/>
            <person name="Fang Y."/>
            <person name="Hedlund B.P."/>
            <person name="Lian Z.H."/>
            <person name="Huang L.Y."/>
            <person name="Li J.T."/>
            <person name="Huang L.N."/>
            <person name="Li W.J."/>
            <person name="Jiang H.C."/>
            <person name="Dong H.L."/>
            <person name="Shu W.S."/>
        </authorList>
    </citation>
    <scope>NUCLEOTIDE SEQUENCE [LARGE SCALE GENOMIC DNA]</scope>
    <source>
        <strain evidence="12">AP2</strain>
    </source>
</reference>
<keyword evidence="2 6" id="KW-0479">Metal-binding</keyword>
<dbReference type="EMBL" id="SGBC01000003">
    <property type="protein sequence ID" value="RZD15952.1"/>
    <property type="molecule type" value="Genomic_DNA"/>
</dbReference>
<dbReference type="InterPro" id="IPR017441">
    <property type="entry name" value="Protein_kinase_ATP_BS"/>
</dbReference>
<dbReference type="SUPFAM" id="SSF46626">
    <property type="entry name" value="Cytochrome c"/>
    <property type="match status" value="1"/>
</dbReference>
<dbReference type="InterPro" id="IPR009056">
    <property type="entry name" value="Cyt_c-like_dom"/>
</dbReference>
<keyword evidence="9" id="KW-0472">Membrane</keyword>
<evidence type="ECO:0000256" key="1">
    <source>
        <dbReference type="ARBA" id="ARBA00022617"/>
    </source>
</evidence>
<gene>
    <name evidence="12" type="ORF">EVJ46_07075</name>
</gene>
<evidence type="ECO:0000259" key="11">
    <source>
        <dbReference type="PROSITE" id="PS51007"/>
    </source>
</evidence>
<dbReference type="Gene3D" id="3.30.200.20">
    <property type="entry name" value="Phosphorylase Kinase, domain 1"/>
    <property type="match status" value="1"/>
</dbReference>
<dbReference type="AlphaFoldDB" id="A0A519BFA0"/>
<sequence length="647" mass="70450">MINCPYCQSSIPDNSAKCPVCGGEIEQDNSPSCTPLETGSIIYSKYKVEKVIGQGGFGITYLAYDEKLGRKVAIKEYFPDGIASRTGNKVTMPPTLENKKNMEGFTEEARAIAKLKNSGIVDVYDIIEENGTVYIVMEYISGVPMSSLLGKISEKDGLKYIRQVADAVKAIHDKGLLHQDIKPDNIIIKDSGDIKIIDFGSSSDFADGKTKTYEKILTPGYAPLEQYGGKGRRGKFTDVYAICATLYACIKGVPPPEATALAGGVPIDFAGISEELKSIIEKGLSVKIPDRIQDTDELVKLLDDCEAKRQIDKQPLNVGGRPDGRVPENISVSKHTPETPPEKINEIQVKSPTHPAEPNNLHGQPPLPHDNLNNVNGGNGKASNDDNRFNGANDKANNDITNSGGNIYSRQSFNKSNKKIALTAVIAGIIIFIASSAAAGYFYIYLPMKNKKTTNTTNSSNNNRKSQGKSAGRLKAEKLEKRNKNKNKRNTDQLKHTKYENNANNANIINNANNTGNTSNTQSASSVPILPKTNYVSNSNVNNNSSNSNNVRVAAYPPPILRIAPPQTSNVFTGQGYEDFKIAGCFYCHRIYNKGNKNGSNLSNVGSLLSYVQIKNQILHPTSSMPPSPDMPPEELSQIANWLEGLK</sequence>
<dbReference type="GO" id="GO:0020037">
    <property type="term" value="F:heme binding"/>
    <property type="evidence" value="ECO:0007669"/>
    <property type="project" value="InterPro"/>
</dbReference>
<dbReference type="SMART" id="SM00220">
    <property type="entry name" value="S_TKc"/>
    <property type="match status" value="1"/>
</dbReference>
<dbReference type="InterPro" id="IPR036909">
    <property type="entry name" value="Cyt_c-like_dom_sf"/>
</dbReference>
<dbReference type="GO" id="GO:0005524">
    <property type="term" value="F:ATP binding"/>
    <property type="evidence" value="ECO:0007669"/>
    <property type="project" value="UniProtKB-UniRule"/>
</dbReference>
<dbReference type="Pfam" id="PF00069">
    <property type="entry name" value="Pkinase"/>
    <property type="match status" value="1"/>
</dbReference>
<dbReference type="PROSITE" id="PS00108">
    <property type="entry name" value="PROTEIN_KINASE_ST"/>
    <property type="match status" value="1"/>
</dbReference>
<evidence type="ECO:0000256" key="5">
    <source>
        <dbReference type="ARBA" id="ARBA00023004"/>
    </source>
</evidence>
<name>A0A519BFA0_ACIG2</name>
<dbReference type="CDD" id="cd14014">
    <property type="entry name" value="STKc_PknB_like"/>
    <property type="match status" value="1"/>
</dbReference>
<dbReference type="GO" id="GO:0009055">
    <property type="term" value="F:electron transfer activity"/>
    <property type="evidence" value="ECO:0007669"/>
    <property type="project" value="InterPro"/>
</dbReference>
<evidence type="ECO:0000256" key="4">
    <source>
        <dbReference type="ARBA" id="ARBA00022840"/>
    </source>
</evidence>
<keyword evidence="4 7" id="KW-0067">ATP-binding</keyword>
<dbReference type="Gene3D" id="1.10.510.10">
    <property type="entry name" value="Transferase(Phosphotransferase) domain 1"/>
    <property type="match status" value="1"/>
</dbReference>
<accession>A0A519BFA0</accession>
<evidence type="ECO:0000256" key="9">
    <source>
        <dbReference type="SAM" id="Phobius"/>
    </source>
</evidence>
<dbReference type="Gene3D" id="1.10.760.10">
    <property type="entry name" value="Cytochrome c-like domain"/>
    <property type="match status" value="1"/>
</dbReference>
<dbReference type="GO" id="GO:0004672">
    <property type="term" value="F:protein kinase activity"/>
    <property type="evidence" value="ECO:0007669"/>
    <property type="project" value="InterPro"/>
</dbReference>
<evidence type="ECO:0000256" key="8">
    <source>
        <dbReference type="SAM" id="MobiDB-lite"/>
    </source>
</evidence>
<evidence type="ECO:0000313" key="12">
    <source>
        <dbReference type="EMBL" id="RZD15952.1"/>
    </source>
</evidence>
<keyword evidence="9" id="KW-0812">Transmembrane</keyword>
<dbReference type="PROSITE" id="PS50011">
    <property type="entry name" value="PROTEIN_KINASE_DOM"/>
    <property type="match status" value="1"/>
</dbReference>
<protein>
    <submittedName>
        <fullName evidence="12">Uncharacterized protein</fullName>
    </submittedName>
</protein>
<keyword evidence="5 6" id="KW-0408">Iron</keyword>
<dbReference type="InterPro" id="IPR011009">
    <property type="entry name" value="Kinase-like_dom_sf"/>
</dbReference>
<dbReference type="PROSITE" id="PS51007">
    <property type="entry name" value="CYTC"/>
    <property type="match status" value="1"/>
</dbReference>
<keyword evidence="3 7" id="KW-0547">Nucleotide-binding</keyword>
<evidence type="ECO:0000256" key="7">
    <source>
        <dbReference type="PROSITE-ProRule" id="PRU10141"/>
    </source>
</evidence>
<feature type="region of interest" description="Disordered" evidence="8">
    <location>
        <begin position="312"/>
        <end position="397"/>
    </location>
</feature>
<organism evidence="12 13">
    <name type="scientific">Acididesulfobacter guangdongensis</name>
    <dbReference type="NCBI Taxonomy" id="2597225"/>
    <lineage>
        <taxon>Bacteria</taxon>
        <taxon>Deltaproteobacteria</taxon>
        <taxon>Candidatus Acidulodesulfobacterales</taxon>
        <taxon>Candidatus Acididesulfobacter</taxon>
    </lineage>
</organism>
<proteinExistence type="predicted"/>
<dbReference type="PANTHER" id="PTHR44167">
    <property type="entry name" value="OVARIAN-SPECIFIC SERINE/THREONINE-PROTEIN KINASE LOK-RELATED"/>
    <property type="match status" value="1"/>
</dbReference>
<dbReference type="GO" id="GO:0046872">
    <property type="term" value="F:metal ion binding"/>
    <property type="evidence" value="ECO:0007669"/>
    <property type="project" value="UniProtKB-KW"/>
</dbReference>
<keyword evidence="1 6" id="KW-0349">Heme</keyword>
<feature type="domain" description="Cytochrome c" evidence="11">
    <location>
        <begin position="571"/>
        <end position="647"/>
    </location>
</feature>
<feature type="compositionally biased region" description="Basic and acidic residues" evidence="8">
    <location>
        <begin position="489"/>
        <end position="499"/>
    </location>
</feature>
<feature type="transmembrane region" description="Helical" evidence="9">
    <location>
        <begin position="420"/>
        <end position="444"/>
    </location>
</feature>
<keyword evidence="9" id="KW-1133">Transmembrane helix</keyword>
<feature type="compositionally biased region" description="Low complexity" evidence="8">
    <location>
        <begin position="501"/>
        <end position="526"/>
    </location>
</feature>
<feature type="binding site" evidence="7">
    <location>
        <position position="75"/>
    </location>
    <ligand>
        <name>ATP</name>
        <dbReference type="ChEBI" id="CHEBI:30616"/>
    </ligand>
</feature>
<evidence type="ECO:0000313" key="13">
    <source>
        <dbReference type="Proteomes" id="UP000316562"/>
    </source>
</evidence>
<feature type="compositionally biased region" description="Basic and acidic residues" evidence="8">
    <location>
        <begin position="335"/>
        <end position="345"/>
    </location>
</feature>
<evidence type="ECO:0000256" key="2">
    <source>
        <dbReference type="ARBA" id="ARBA00022723"/>
    </source>
</evidence>
<comment type="caution">
    <text evidence="12">The sequence shown here is derived from an EMBL/GenBank/DDBJ whole genome shotgun (WGS) entry which is preliminary data.</text>
</comment>
<evidence type="ECO:0000256" key="3">
    <source>
        <dbReference type="ARBA" id="ARBA00022741"/>
    </source>
</evidence>
<dbReference type="Proteomes" id="UP000316562">
    <property type="component" value="Unassembled WGS sequence"/>
</dbReference>
<dbReference type="SUPFAM" id="SSF56112">
    <property type="entry name" value="Protein kinase-like (PK-like)"/>
    <property type="match status" value="1"/>
</dbReference>